<gene>
    <name evidence="1" type="ORF">IPV69_00660</name>
</gene>
<sequence>MATYDEWFLGIVAYYRPLGFFVSPPFAGLSDLQCQRLIEQKHPNWFADQFLNPRVTGNSLKSLEDFIVQMDRSRVWTTDQEGVYESCGFYAQSIKSLAAIARGAFKPQDVSETWEEADGREFVIRVGFELAGTPMHLWINRCGDFANSGWIDMVNQVCGYRDPRFRLYPDSQDWRVIFQTDGDAAAMATRHWPTSNFDSISGIISYPPSDGAILRYKRDRWLYWHRGVFRYRIGDVAGAWDDWLLAEKLGFPDLYRRCDELTRDNGA</sequence>
<dbReference type="AlphaFoldDB" id="A0A7M2WWK8"/>
<dbReference type="RefSeq" id="WP_206292979.1">
    <property type="nucleotide sequence ID" value="NZ_CP063458.1"/>
</dbReference>
<evidence type="ECO:0000313" key="1">
    <source>
        <dbReference type="EMBL" id="QOV89917.1"/>
    </source>
</evidence>
<proteinExistence type="predicted"/>
<reference evidence="1 2" key="1">
    <citation type="submission" date="2020-10" db="EMBL/GenBank/DDBJ databases">
        <title>Wide distribution of Phycisphaera-like planctomycetes from WD2101 soil group in peatlands and genome analysis of the first cultivated representative.</title>
        <authorList>
            <person name="Dedysh S.N."/>
            <person name="Beletsky A.V."/>
            <person name="Ivanova A."/>
            <person name="Kulichevskaya I.S."/>
            <person name="Suzina N.E."/>
            <person name="Philippov D.A."/>
            <person name="Rakitin A.L."/>
            <person name="Mardanov A.V."/>
            <person name="Ravin N.V."/>
        </authorList>
    </citation>
    <scope>NUCLEOTIDE SEQUENCE [LARGE SCALE GENOMIC DNA]</scope>
    <source>
        <strain evidence="1 2">M1803</strain>
    </source>
</reference>
<organism evidence="1 2">
    <name type="scientific">Humisphaera borealis</name>
    <dbReference type="NCBI Taxonomy" id="2807512"/>
    <lineage>
        <taxon>Bacteria</taxon>
        <taxon>Pseudomonadati</taxon>
        <taxon>Planctomycetota</taxon>
        <taxon>Phycisphaerae</taxon>
        <taxon>Tepidisphaerales</taxon>
        <taxon>Tepidisphaeraceae</taxon>
        <taxon>Humisphaera</taxon>
    </lineage>
</organism>
<name>A0A7M2WWK8_9BACT</name>
<accession>A0A7M2WWK8</accession>
<dbReference type="EMBL" id="CP063458">
    <property type="protein sequence ID" value="QOV89917.1"/>
    <property type="molecule type" value="Genomic_DNA"/>
</dbReference>
<dbReference type="Proteomes" id="UP000593765">
    <property type="component" value="Chromosome"/>
</dbReference>
<keyword evidence="2" id="KW-1185">Reference proteome</keyword>
<evidence type="ECO:0000313" key="2">
    <source>
        <dbReference type="Proteomes" id="UP000593765"/>
    </source>
</evidence>
<dbReference type="KEGG" id="hbs:IPV69_00660"/>
<protein>
    <submittedName>
        <fullName evidence="1">Uncharacterized protein</fullName>
    </submittedName>
</protein>